<feature type="transmembrane region" description="Helical" evidence="5">
    <location>
        <begin position="157"/>
        <end position="179"/>
    </location>
</feature>
<feature type="transmembrane region" description="Helical" evidence="5">
    <location>
        <begin position="98"/>
        <end position="120"/>
    </location>
</feature>
<dbReference type="PANTHER" id="PTHR30249:SF0">
    <property type="entry name" value="PLASTIDAL GLYCOLATE_GLYCERATE TRANSLOCATOR 1, CHLOROPLASTIC"/>
    <property type="match status" value="1"/>
</dbReference>
<dbReference type="RefSeq" id="WP_014974329.1">
    <property type="nucleotide sequence ID" value="NZ_BPKR01000002.1"/>
</dbReference>
<protein>
    <submittedName>
        <fullName evidence="6">Antiholin LrgB</fullName>
    </submittedName>
</protein>
<feature type="transmembrane region" description="Helical" evidence="5">
    <location>
        <begin position="126"/>
        <end position="145"/>
    </location>
</feature>
<keyword evidence="4 5" id="KW-0472">Membrane</keyword>
<gene>
    <name evidence="6" type="ORF">FGL89_00890</name>
</gene>
<keyword evidence="2 5" id="KW-0812">Transmembrane</keyword>
<feature type="transmembrane region" description="Helical" evidence="5">
    <location>
        <begin position="29"/>
        <end position="52"/>
    </location>
</feature>
<evidence type="ECO:0000256" key="5">
    <source>
        <dbReference type="SAM" id="Phobius"/>
    </source>
</evidence>
<feature type="transmembrane region" description="Helical" evidence="5">
    <location>
        <begin position="72"/>
        <end position="89"/>
    </location>
</feature>
<reference evidence="6 7" key="1">
    <citation type="submission" date="2019-06" db="EMBL/GenBank/DDBJ databases">
        <title>Genome analyses of bacteria isolated from kimchi.</title>
        <authorList>
            <person name="Lee S."/>
            <person name="Ahn S."/>
            <person name="Roh S."/>
        </authorList>
    </citation>
    <scope>NUCLEOTIDE SEQUENCE [LARGE SCALE GENOMIC DNA]</scope>
    <source>
        <strain evidence="6 7">CBA3620</strain>
    </source>
</reference>
<sequence length="248" mass="26847">MLSFLSTPFWGIFLTIFVYWIGQQLFKKFPIFIFQPLLIGMVLGILVLIGLSSLLHQPIVSVYKQYKIGGDLIFWFLSPATMAFAVPLYKRRDLVKRYWLRIFTSLFVGLSVALFIIFTISHLFGLSKIATIAMLPQAATTAIALPISSVIAGGGQLGATASSITAMAVIINAVVIYALGNQLVKWFRLDKDPMGLGLAFGTAGHAIGSAKAIKIGEVEGAMASISMVVIGLIVDLIVPTFAKLMGLM</sequence>
<feature type="transmembrane region" description="Helical" evidence="5">
    <location>
        <begin position="6"/>
        <end position="22"/>
    </location>
</feature>
<dbReference type="GO" id="GO:0016020">
    <property type="term" value="C:membrane"/>
    <property type="evidence" value="ECO:0007669"/>
    <property type="project" value="UniProtKB-SubCell"/>
</dbReference>
<keyword evidence="3 5" id="KW-1133">Transmembrane helix</keyword>
<name>A0AAE6M2X9_LEUCA</name>
<evidence type="ECO:0000313" key="6">
    <source>
        <dbReference type="EMBL" id="QEA32793.1"/>
    </source>
</evidence>
<evidence type="ECO:0000256" key="2">
    <source>
        <dbReference type="ARBA" id="ARBA00022692"/>
    </source>
</evidence>
<evidence type="ECO:0000256" key="1">
    <source>
        <dbReference type="ARBA" id="ARBA00004141"/>
    </source>
</evidence>
<dbReference type="GeneID" id="61186276"/>
<feature type="transmembrane region" description="Helical" evidence="5">
    <location>
        <begin position="221"/>
        <end position="242"/>
    </location>
</feature>
<dbReference type="Pfam" id="PF04172">
    <property type="entry name" value="LrgB"/>
    <property type="match status" value="1"/>
</dbReference>
<dbReference type="OMA" id="AVFVMFT"/>
<dbReference type="AlphaFoldDB" id="A0AAE6M2X9"/>
<evidence type="ECO:0000313" key="7">
    <source>
        <dbReference type="Proteomes" id="UP000321332"/>
    </source>
</evidence>
<dbReference type="InterPro" id="IPR007300">
    <property type="entry name" value="CidB/LrgB"/>
</dbReference>
<evidence type="ECO:0000256" key="3">
    <source>
        <dbReference type="ARBA" id="ARBA00022989"/>
    </source>
</evidence>
<comment type="subcellular location">
    <subcellularLocation>
        <location evidence="1">Membrane</location>
        <topology evidence="1">Multi-pass membrane protein</topology>
    </subcellularLocation>
</comment>
<organism evidence="6 7">
    <name type="scientific">Leuconostoc carnosum</name>
    <dbReference type="NCBI Taxonomy" id="1252"/>
    <lineage>
        <taxon>Bacteria</taxon>
        <taxon>Bacillati</taxon>
        <taxon>Bacillota</taxon>
        <taxon>Bacilli</taxon>
        <taxon>Lactobacillales</taxon>
        <taxon>Lactobacillaceae</taxon>
        <taxon>Leuconostoc</taxon>
    </lineage>
</organism>
<accession>A0AAE6M2X9</accession>
<dbReference type="PANTHER" id="PTHR30249">
    <property type="entry name" value="PUTATIVE SEROTONIN TRANSPORTER"/>
    <property type="match status" value="1"/>
</dbReference>
<evidence type="ECO:0000256" key="4">
    <source>
        <dbReference type="ARBA" id="ARBA00023136"/>
    </source>
</evidence>
<dbReference type="Proteomes" id="UP000321332">
    <property type="component" value="Chromosome"/>
</dbReference>
<proteinExistence type="predicted"/>
<dbReference type="EMBL" id="CP042374">
    <property type="protein sequence ID" value="QEA32793.1"/>
    <property type="molecule type" value="Genomic_DNA"/>
</dbReference>